<evidence type="ECO:0000256" key="1">
    <source>
        <dbReference type="SAM" id="MobiDB-lite"/>
    </source>
</evidence>
<feature type="region of interest" description="Disordered" evidence="1">
    <location>
        <begin position="119"/>
        <end position="143"/>
    </location>
</feature>
<keyword evidence="2" id="KW-0732">Signal</keyword>
<evidence type="ECO:0000313" key="3">
    <source>
        <dbReference type="EMBL" id="KAF6200321.1"/>
    </source>
</evidence>
<dbReference type="EMBL" id="WIXP02000014">
    <property type="protein sequence ID" value="KAF6200321.1"/>
    <property type="molecule type" value="Genomic_DNA"/>
</dbReference>
<feature type="signal peptide" evidence="2">
    <location>
        <begin position="1"/>
        <end position="21"/>
    </location>
</feature>
<feature type="chain" id="PRO_5043702956" evidence="2">
    <location>
        <begin position="22"/>
        <end position="701"/>
    </location>
</feature>
<protein>
    <submittedName>
        <fullName evidence="3">Uncharacterized protein</fullName>
    </submittedName>
</protein>
<accession>A0A6A4JCS1</accession>
<organism evidence="3 4">
    <name type="scientific">Apolygus lucorum</name>
    <name type="common">Small green plant bug</name>
    <name type="synonym">Lygocoris lucorum</name>
    <dbReference type="NCBI Taxonomy" id="248454"/>
    <lineage>
        <taxon>Eukaryota</taxon>
        <taxon>Metazoa</taxon>
        <taxon>Ecdysozoa</taxon>
        <taxon>Arthropoda</taxon>
        <taxon>Hexapoda</taxon>
        <taxon>Insecta</taxon>
        <taxon>Pterygota</taxon>
        <taxon>Neoptera</taxon>
        <taxon>Paraneoptera</taxon>
        <taxon>Hemiptera</taxon>
        <taxon>Heteroptera</taxon>
        <taxon>Panheteroptera</taxon>
        <taxon>Cimicomorpha</taxon>
        <taxon>Miridae</taxon>
        <taxon>Mirini</taxon>
        <taxon>Apolygus</taxon>
    </lineage>
</organism>
<proteinExistence type="predicted"/>
<dbReference type="AlphaFoldDB" id="A0A6A4JCS1"/>
<gene>
    <name evidence="3" type="ORF">GE061_006624</name>
</gene>
<feature type="region of interest" description="Disordered" evidence="1">
    <location>
        <begin position="507"/>
        <end position="527"/>
    </location>
</feature>
<reference evidence="3" key="1">
    <citation type="journal article" date="2021" name="Mol. Ecol. Resour.">
        <title>Apolygus lucorum genome provides insights into omnivorousness and mesophyll feeding.</title>
        <authorList>
            <person name="Liu Y."/>
            <person name="Liu H."/>
            <person name="Wang H."/>
            <person name="Huang T."/>
            <person name="Liu B."/>
            <person name="Yang B."/>
            <person name="Yin L."/>
            <person name="Li B."/>
            <person name="Zhang Y."/>
            <person name="Zhang S."/>
            <person name="Jiang F."/>
            <person name="Zhang X."/>
            <person name="Ren Y."/>
            <person name="Wang B."/>
            <person name="Wang S."/>
            <person name="Lu Y."/>
            <person name="Wu K."/>
            <person name="Fan W."/>
            <person name="Wang G."/>
        </authorList>
    </citation>
    <scope>NUCLEOTIDE SEQUENCE</scope>
    <source>
        <strain evidence="3">12Hb</strain>
    </source>
</reference>
<feature type="compositionally biased region" description="Polar residues" evidence="1">
    <location>
        <begin position="134"/>
        <end position="143"/>
    </location>
</feature>
<keyword evidence="4" id="KW-1185">Reference proteome</keyword>
<feature type="compositionally biased region" description="Polar residues" evidence="1">
    <location>
        <begin position="216"/>
        <end position="236"/>
    </location>
</feature>
<comment type="caution">
    <text evidence="3">The sequence shown here is derived from an EMBL/GenBank/DDBJ whole genome shotgun (WGS) entry which is preliminary data.</text>
</comment>
<name>A0A6A4JCS1_APOLU</name>
<sequence length="701" mass="78980">MYFEFLCVAGCFCTFLTFGKGFSVTTDLKTAQGEVISSDIRLKRAVIERVVPAKDNSGVIHKEGEVYKGPADIYWKDNSETARLRQLRPGDVEPTITRVIHHGIYPSLEVSEPIRQANSSRFKSRTKRDWLKSKSGNTNQGTTITDYRYEETGTSSGTFHQESTFQVKEGPRTVIDRRNSHDSSVHTAYVAQYPKNSNTGAQNVPKTTSYPNYNSRVPTLSHNNGRVPTPPSNGNRRVSDQRLRTTTPAYTRYEETGTSSGTFHQESKFQVNEGPRTVIDRRNSHDSSVHTAYVAQYPKNSNTGVQSGPTTNFGAPSYPNYNSRVPTPPRDGYWRGNDQRFYTTTPGYTRFVRAKRESGLRSRRDSTARSNHYWYEQTSSHLQNGSASIHHRWDNQNGTVKTTHRVPNNYSNFHSNFDSVNSSHYVRAQHPRNGNYSFYTSQFVYPSRNGTNSTSKYRTLYYPEGNSVDSRSYRGDRSNKGNVKLISVGYYAVNKSRDGVRSYYNPPGAGRTGLSESPRTNGFEPTRAKRDVGSWSWLDKLMVSIGLAELKTSKKAQPSESKTMKLEVEDGFNEVIHNQYDYAPSGDHLVEPTQIDRIYLVGPASPQTTPSPPFRAAAVIAVDPHASDPADYDDVLLPNEDLQILLPLSSSQPVMSPRSANVENLPKTKEVLIQAPLRFIDCEPPLRLARGRCRRVWRSKP</sequence>
<feature type="region of interest" description="Disordered" evidence="1">
    <location>
        <begin position="216"/>
        <end position="241"/>
    </location>
</feature>
<evidence type="ECO:0000256" key="2">
    <source>
        <dbReference type="SAM" id="SignalP"/>
    </source>
</evidence>
<dbReference type="Proteomes" id="UP000466442">
    <property type="component" value="Unassembled WGS sequence"/>
</dbReference>
<feature type="compositionally biased region" description="Polar residues" evidence="1">
    <location>
        <begin position="311"/>
        <end position="325"/>
    </location>
</feature>
<feature type="region of interest" description="Disordered" evidence="1">
    <location>
        <begin position="311"/>
        <end position="335"/>
    </location>
</feature>
<evidence type="ECO:0000313" key="4">
    <source>
        <dbReference type="Proteomes" id="UP000466442"/>
    </source>
</evidence>